<keyword evidence="2" id="KW-0732">Signal</keyword>
<keyword evidence="1" id="KW-0472">Membrane</keyword>
<keyword evidence="4" id="KW-1185">Reference proteome</keyword>
<comment type="caution">
    <text evidence="3">The sequence shown here is derived from an EMBL/GenBank/DDBJ whole genome shotgun (WGS) entry which is preliminary data.</text>
</comment>
<proteinExistence type="predicted"/>
<feature type="signal peptide" evidence="2">
    <location>
        <begin position="1"/>
        <end position="26"/>
    </location>
</feature>
<evidence type="ECO:0000256" key="2">
    <source>
        <dbReference type="SAM" id="SignalP"/>
    </source>
</evidence>
<accession>A0A178IHV6</accession>
<gene>
    <name evidence="3" type="ORF">AW736_13840</name>
</gene>
<feature type="transmembrane region" description="Helical" evidence="1">
    <location>
        <begin position="42"/>
        <end position="63"/>
    </location>
</feature>
<protein>
    <submittedName>
        <fullName evidence="3">Uncharacterized protein</fullName>
    </submittedName>
</protein>
<dbReference type="EMBL" id="LRRQ01000099">
    <property type="protein sequence ID" value="OAM89328.1"/>
    <property type="molecule type" value="Genomic_DNA"/>
</dbReference>
<dbReference type="Proteomes" id="UP000078486">
    <property type="component" value="Unassembled WGS sequence"/>
</dbReference>
<evidence type="ECO:0000256" key="1">
    <source>
        <dbReference type="SAM" id="Phobius"/>
    </source>
</evidence>
<dbReference type="STRING" id="1184151.AW736_13840"/>
<evidence type="ECO:0000313" key="4">
    <source>
        <dbReference type="Proteomes" id="UP000078486"/>
    </source>
</evidence>
<keyword evidence="1" id="KW-1133">Transmembrane helix</keyword>
<reference evidence="3 4" key="1">
    <citation type="submission" date="2016-01" db="EMBL/GenBank/DDBJ databases">
        <title>High potential of lignocellulose degradation of a new Verrucomicrobia species.</title>
        <authorList>
            <person name="Wang Y."/>
            <person name="Shi Y."/>
            <person name="Qiu Z."/>
            <person name="Liu S."/>
            <person name="Yang H."/>
        </authorList>
    </citation>
    <scope>NUCLEOTIDE SEQUENCE [LARGE SCALE GENOMIC DNA]</scope>
    <source>
        <strain evidence="3 4">TSB47</strain>
    </source>
</reference>
<dbReference type="AlphaFoldDB" id="A0A178IHV6"/>
<organism evidence="3 4">
    <name type="scientific">Termitidicoccus mucosus</name>
    <dbReference type="NCBI Taxonomy" id="1184151"/>
    <lineage>
        <taxon>Bacteria</taxon>
        <taxon>Pseudomonadati</taxon>
        <taxon>Verrucomicrobiota</taxon>
        <taxon>Opitutia</taxon>
        <taxon>Opitutales</taxon>
        <taxon>Opitutaceae</taxon>
        <taxon>Termitidicoccus</taxon>
    </lineage>
</organism>
<name>A0A178IHV6_9BACT</name>
<keyword evidence="1" id="KW-0812">Transmembrane</keyword>
<feature type="chain" id="PRO_5008088860" evidence="2">
    <location>
        <begin position="27"/>
        <end position="123"/>
    </location>
</feature>
<evidence type="ECO:0000313" key="3">
    <source>
        <dbReference type="EMBL" id="OAM89328.1"/>
    </source>
</evidence>
<sequence>MKTKPFLLVMLAMLFAFVSLPLLVLAGDTAAANTVVSSATPWYLSTGFIAAAVAFIPSVIAIWQNKSKKSAQKLNETLVKGIELATTIPEVVAAEKKVKDQIKATAEKYGVEPLLHRLVKDLT</sequence>
<dbReference type="RefSeq" id="WP_068770777.1">
    <property type="nucleotide sequence ID" value="NZ_CP109796.1"/>
</dbReference>